<feature type="region of interest" description="Disordered" evidence="9">
    <location>
        <begin position="168"/>
        <end position="219"/>
    </location>
</feature>
<protein>
    <recommendedName>
        <fullName evidence="4">Small vasohibin-binding protein</fullName>
    </recommendedName>
</protein>
<feature type="region of interest" description="Disordered" evidence="9">
    <location>
        <begin position="465"/>
        <end position="494"/>
    </location>
</feature>
<keyword evidence="7" id="KW-0175">Coiled coil</keyword>
<evidence type="ECO:0000256" key="6">
    <source>
        <dbReference type="ARBA" id="ARBA00022525"/>
    </source>
</evidence>
<evidence type="ECO:0000256" key="1">
    <source>
        <dbReference type="ARBA" id="ARBA00004245"/>
    </source>
</evidence>
<name>A0ABD3VN09_SINWO</name>
<dbReference type="Pfam" id="PF15674">
    <property type="entry name" value="CCDC23"/>
    <property type="match status" value="1"/>
</dbReference>
<feature type="compositionally biased region" description="Polar residues" evidence="9">
    <location>
        <begin position="265"/>
        <end position="282"/>
    </location>
</feature>
<evidence type="ECO:0000256" key="8">
    <source>
        <dbReference type="ARBA" id="ARBA00023212"/>
    </source>
</evidence>
<feature type="compositionally biased region" description="Basic and acidic residues" evidence="9">
    <location>
        <begin position="466"/>
        <end position="494"/>
    </location>
</feature>
<dbReference type="Proteomes" id="UP001634394">
    <property type="component" value="Unassembled WGS sequence"/>
</dbReference>
<evidence type="ECO:0000256" key="4">
    <source>
        <dbReference type="ARBA" id="ARBA00018251"/>
    </source>
</evidence>
<evidence type="ECO:0000313" key="10">
    <source>
        <dbReference type="EMBL" id="KAL3861928.1"/>
    </source>
</evidence>
<dbReference type="InterPro" id="IPR031378">
    <property type="entry name" value="SVBP"/>
</dbReference>
<evidence type="ECO:0000256" key="7">
    <source>
        <dbReference type="ARBA" id="ARBA00023054"/>
    </source>
</evidence>
<feature type="compositionally biased region" description="Basic residues" evidence="9">
    <location>
        <begin position="184"/>
        <end position="206"/>
    </location>
</feature>
<feature type="region of interest" description="Disordered" evidence="9">
    <location>
        <begin position="254"/>
        <end position="282"/>
    </location>
</feature>
<dbReference type="PANTHER" id="PTHR34762">
    <property type="entry name" value="SMALL VASOHIBIN-BINDING PROTEIN"/>
    <property type="match status" value="1"/>
</dbReference>
<evidence type="ECO:0000256" key="3">
    <source>
        <dbReference type="ARBA" id="ARBA00006072"/>
    </source>
</evidence>
<evidence type="ECO:0000256" key="2">
    <source>
        <dbReference type="ARBA" id="ARBA00004613"/>
    </source>
</evidence>
<comment type="similarity">
    <text evidence="3">Belongs to the SVBP family.</text>
</comment>
<reference evidence="10 11" key="1">
    <citation type="submission" date="2024-11" db="EMBL/GenBank/DDBJ databases">
        <title>Chromosome-level genome assembly of the freshwater bivalve Anodonta woodiana.</title>
        <authorList>
            <person name="Chen X."/>
        </authorList>
    </citation>
    <scope>NUCLEOTIDE SEQUENCE [LARGE SCALE GENOMIC DNA]</scope>
    <source>
        <strain evidence="10">MN2024</strain>
        <tissue evidence="10">Gills</tissue>
    </source>
</reference>
<sequence length="528" mass="59334">MEVGGDSSGFMHSSVVLEPRSFHRLTHDSPVIGTTSAHSRNNRYFEGQGSTSGKHSYSITFQEVLQQYANVGSGLDRCTEDLDRNENIGRAEKLLRSVGNIRTSSARQLGFDSQETSNNGIVPHAKEKSIYTADYKYENGISTPPHSVVKFSPNQVGISNELYAKEPISDNEEENSSTILLNGKAKKKKRTKSSPRHKKSKGRLRQGRISIPSTHVPYNSDIQLTSKPWTVKAGQSKNAHSNITGVRFYSDRVSPSQVTHKENHSSNQRLMSDGSRGTNSNVTTQHIDTRTHIPDTNLAANCTTVTLHALETRENRVNYNRQHSAKSEGSVLYDENKHLPPTVNGVFLDYSLSKPHNLVPVTTIANTMGTSCSSDSKVIQNTETTLSAIYGRPQSSYQKQVEASRIRKVFLSEKQSGSIKESGLEIPCAPPVTPMPDMLKKYEYIPSMNDIRAQRAVKLKLQTMENHTRQRSEKKKEEYAKVEKQQQKDKERSIKAQQRMEIYALNKEMTELENRRFQEFCKLNGINS</sequence>
<dbReference type="GO" id="GO:0005576">
    <property type="term" value="C:extracellular region"/>
    <property type="evidence" value="ECO:0007669"/>
    <property type="project" value="UniProtKB-SubCell"/>
</dbReference>
<dbReference type="AlphaFoldDB" id="A0ABD3VN09"/>
<dbReference type="PANTHER" id="PTHR34762:SF1">
    <property type="entry name" value="SMALL VASOHIBIN-BINDING PROTEIN"/>
    <property type="match status" value="1"/>
</dbReference>
<keyword evidence="11" id="KW-1185">Reference proteome</keyword>
<accession>A0ABD3VN09</accession>
<comment type="caution">
    <text evidence="10">The sequence shown here is derived from an EMBL/GenBank/DDBJ whole genome shotgun (WGS) entry which is preliminary data.</text>
</comment>
<dbReference type="EMBL" id="JBJQND010000011">
    <property type="protein sequence ID" value="KAL3861928.1"/>
    <property type="molecule type" value="Genomic_DNA"/>
</dbReference>
<gene>
    <name evidence="10" type="ORF">ACJMK2_007939</name>
</gene>
<keyword evidence="6" id="KW-0964">Secreted</keyword>
<comment type="subcellular location">
    <subcellularLocation>
        <location evidence="1">Cytoplasm</location>
        <location evidence="1">Cytoskeleton</location>
    </subcellularLocation>
    <subcellularLocation>
        <location evidence="2">Secreted</location>
    </subcellularLocation>
</comment>
<dbReference type="GO" id="GO:0005856">
    <property type="term" value="C:cytoskeleton"/>
    <property type="evidence" value="ECO:0007669"/>
    <property type="project" value="UniProtKB-SubCell"/>
</dbReference>
<keyword evidence="5" id="KW-0963">Cytoplasm</keyword>
<organism evidence="10 11">
    <name type="scientific">Sinanodonta woodiana</name>
    <name type="common">Chinese pond mussel</name>
    <name type="synonym">Anodonta woodiana</name>
    <dbReference type="NCBI Taxonomy" id="1069815"/>
    <lineage>
        <taxon>Eukaryota</taxon>
        <taxon>Metazoa</taxon>
        <taxon>Spiralia</taxon>
        <taxon>Lophotrochozoa</taxon>
        <taxon>Mollusca</taxon>
        <taxon>Bivalvia</taxon>
        <taxon>Autobranchia</taxon>
        <taxon>Heteroconchia</taxon>
        <taxon>Palaeoheterodonta</taxon>
        <taxon>Unionida</taxon>
        <taxon>Unionoidea</taxon>
        <taxon>Unionidae</taxon>
        <taxon>Unioninae</taxon>
        <taxon>Sinanodonta</taxon>
    </lineage>
</organism>
<evidence type="ECO:0000256" key="5">
    <source>
        <dbReference type="ARBA" id="ARBA00022490"/>
    </source>
</evidence>
<keyword evidence="8" id="KW-0206">Cytoskeleton</keyword>
<proteinExistence type="inferred from homology"/>
<evidence type="ECO:0000256" key="9">
    <source>
        <dbReference type="SAM" id="MobiDB-lite"/>
    </source>
</evidence>
<evidence type="ECO:0000313" key="11">
    <source>
        <dbReference type="Proteomes" id="UP001634394"/>
    </source>
</evidence>